<dbReference type="EnsemblMetazoa" id="Aqu2.1.10023_001">
    <property type="protein sequence ID" value="Aqu2.1.10023_001"/>
    <property type="gene ID" value="Aqu2.1.10023"/>
</dbReference>
<keyword evidence="1" id="KW-0472">Membrane</keyword>
<proteinExistence type="predicted"/>
<accession>A0A1X7T672</accession>
<name>A0A1X7T672_AMPQE</name>
<dbReference type="AlphaFoldDB" id="A0A1X7T672"/>
<protein>
    <submittedName>
        <fullName evidence="2">Uncharacterized protein</fullName>
    </submittedName>
</protein>
<keyword evidence="1" id="KW-0812">Transmembrane</keyword>
<evidence type="ECO:0000256" key="1">
    <source>
        <dbReference type="SAM" id="Phobius"/>
    </source>
</evidence>
<organism evidence="2">
    <name type="scientific">Amphimedon queenslandica</name>
    <name type="common">Sponge</name>
    <dbReference type="NCBI Taxonomy" id="400682"/>
    <lineage>
        <taxon>Eukaryota</taxon>
        <taxon>Metazoa</taxon>
        <taxon>Porifera</taxon>
        <taxon>Demospongiae</taxon>
        <taxon>Heteroscleromorpha</taxon>
        <taxon>Haplosclerida</taxon>
        <taxon>Niphatidae</taxon>
        <taxon>Amphimedon</taxon>
    </lineage>
</organism>
<dbReference type="InParanoid" id="A0A1X7T672"/>
<feature type="transmembrane region" description="Helical" evidence="1">
    <location>
        <begin position="18"/>
        <end position="46"/>
    </location>
</feature>
<reference evidence="2" key="1">
    <citation type="submission" date="2017-05" db="UniProtKB">
        <authorList>
            <consortium name="EnsemblMetazoa"/>
        </authorList>
    </citation>
    <scope>IDENTIFICATION</scope>
</reference>
<keyword evidence="1" id="KW-1133">Transmembrane helix</keyword>
<evidence type="ECO:0000313" key="2">
    <source>
        <dbReference type="EnsemblMetazoa" id="Aqu2.1.10023_001"/>
    </source>
</evidence>
<sequence length="47" mass="5594">YCLYSSLFLQGHMNQLSFFFSFVPFILLELFSIQHAYCYFIVAVVVF</sequence>